<dbReference type="Proteomes" id="UP001469365">
    <property type="component" value="Unassembled WGS sequence"/>
</dbReference>
<gene>
    <name evidence="2" type="ORF">WMW72_18045</name>
</gene>
<proteinExistence type="predicted"/>
<name>A0ABU9DM15_9BACL</name>
<keyword evidence="3" id="KW-1185">Reference proteome</keyword>
<evidence type="ECO:0000256" key="1">
    <source>
        <dbReference type="SAM" id="SignalP"/>
    </source>
</evidence>
<evidence type="ECO:0000313" key="2">
    <source>
        <dbReference type="EMBL" id="MEK8129809.1"/>
    </source>
</evidence>
<evidence type="ECO:0000313" key="3">
    <source>
        <dbReference type="Proteomes" id="UP001469365"/>
    </source>
</evidence>
<reference evidence="2 3" key="1">
    <citation type="submission" date="2024-04" db="EMBL/GenBank/DDBJ databases">
        <title>draft genome sequnece of Paenibacillus filicis.</title>
        <authorList>
            <person name="Kim D.-U."/>
        </authorList>
    </citation>
    <scope>NUCLEOTIDE SEQUENCE [LARGE SCALE GENOMIC DNA]</scope>
    <source>
        <strain evidence="2 3">KACC14197</strain>
    </source>
</reference>
<organism evidence="2 3">
    <name type="scientific">Paenibacillus filicis</name>
    <dbReference type="NCBI Taxonomy" id="669464"/>
    <lineage>
        <taxon>Bacteria</taxon>
        <taxon>Bacillati</taxon>
        <taxon>Bacillota</taxon>
        <taxon>Bacilli</taxon>
        <taxon>Bacillales</taxon>
        <taxon>Paenibacillaceae</taxon>
        <taxon>Paenibacillus</taxon>
    </lineage>
</organism>
<protein>
    <submittedName>
        <fullName evidence="2">Uncharacterized protein</fullName>
    </submittedName>
</protein>
<keyword evidence="1" id="KW-0732">Signal</keyword>
<dbReference type="RefSeq" id="WP_341416921.1">
    <property type="nucleotide sequence ID" value="NZ_JBBPCC010000011.1"/>
</dbReference>
<sequence length="145" mass="15932">MKTVKRRLGVLLFALVFMLSLSSSAFADTNVLLLHPNGTTDNPYVISSTGTNGYTAIWIQPPTTTHYTIQINSINSFPSTTYYYVHLAPQAWPVGSTHGFHDIPQSVLNSLPKNEVLNISVIAWIDTGGGGWLPNGLDNQKFIVR</sequence>
<feature type="chain" id="PRO_5047260633" evidence="1">
    <location>
        <begin position="28"/>
        <end position="145"/>
    </location>
</feature>
<dbReference type="EMBL" id="JBBPCC010000011">
    <property type="protein sequence ID" value="MEK8129809.1"/>
    <property type="molecule type" value="Genomic_DNA"/>
</dbReference>
<comment type="caution">
    <text evidence="2">The sequence shown here is derived from an EMBL/GenBank/DDBJ whole genome shotgun (WGS) entry which is preliminary data.</text>
</comment>
<accession>A0ABU9DM15</accession>
<feature type="signal peptide" evidence="1">
    <location>
        <begin position="1"/>
        <end position="27"/>
    </location>
</feature>